<reference evidence="3" key="1">
    <citation type="journal article" date="2015" name="Genome Announc.">
        <title>Genome sequence of the AIDS-associated pathogen Penicillium marneffei (ATCC18224) and its near taxonomic relative Talaromyces stipitatus (ATCC10500).</title>
        <authorList>
            <person name="Nierman W.C."/>
            <person name="Fedorova-Abrams N.D."/>
            <person name="Andrianopoulos A."/>
        </authorList>
    </citation>
    <scope>NUCLEOTIDE SEQUENCE [LARGE SCALE GENOMIC DNA]</scope>
    <source>
        <strain evidence="3">ATCC 18224 / CBS 334.59 / QM 7333</strain>
    </source>
</reference>
<dbReference type="Proteomes" id="UP000001294">
    <property type="component" value="Unassembled WGS sequence"/>
</dbReference>
<accession>B6QBW6</accession>
<dbReference type="VEuPathDB" id="FungiDB:PMAA_066310"/>
<evidence type="ECO:0000256" key="1">
    <source>
        <dbReference type="SAM" id="SignalP"/>
    </source>
</evidence>
<gene>
    <name evidence="2" type="ORF">PMAA_066310</name>
</gene>
<evidence type="ECO:0008006" key="4">
    <source>
        <dbReference type="Google" id="ProtNLM"/>
    </source>
</evidence>
<feature type="signal peptide" evidence="1">
    <location>
        <begin position="1"/>
        <end position="23"/>
    </location>
</feature>
<organism evidence="2 3">
    <name type="scientific">Talaromyces marneffei (strain ATCC 18224 / CBS 334.59 / QM 7333)</name>
    <name type="common">Penicillium marneffei</name>
    <dbReference type="NCBI Taxonomy" id="441960"/>
    <lineage>
        <taxon>Eukaryota</taxon>
        <taxon>Fungi</taxon>
        <taxon>Dikarya</taxon>
        <taxon>Ascomycota</taxon>
        <taxon>Pezizomycotina</taxon>
        <taxon>Eurotiomycetes</taxon>
        <taxon>Eurotiomycetidae</taxon>
        <taxon>Eurotiales</taxon>
        <taxon>Trichocomaceae</taxon>
        <taxon>Talaromyces</taxon>
        <taxon>Talaromyces sect. Talaromyces</taxon>
    </lineage>
</organism>
<dbReference type="AlphaFoldDB" id="B6QBW6"/>
<sequence>MQLPSNLSLYVLSLTLLFSSAQSQLLGDLISPPAHAASKQPKAGPWRCGLAQDGSGLAQKAYCCNEDKVKRRFQEGRLLEVTECTAVPEDQNVQCAQAANVWCCYSLTNDPSQGSEWMCTSVAQWKPDGF</sequence>
<proteinExistence type="predicted"/>
<keyword evidence="3" id="KW-1185">Reference proteome</keyword>
<feature type="chain" id="PRO_5002847904" description="Hydrophobin" evidence="1">
    <location>
        <begin position="24"/>
        <end position="130"/>
    </location>
</feature>
<evidence type="ECO:0000313" key="2">
    <source>
        <dbReference type="EMBL" id="EEA25526.1"/>
    </source>
</evidence>
<protein>
    <recommendedName>
        <fullName evidence="4">Hydrophobin</fullName>
    </recommendedName>
</protein>
<dbReference type="EMBL" id="DS995900">
    <property type="protein sequence ID" value="EEA25526.1"/>
    <property type="molecule type" value="Genomic_DNA"/>
</dbReference>
<dbReference type="HOGENOM" id="CLU_1938869_0_0_1"/>
<keyword evidence="1" id="KW-0732">Signal</keyword>
<name>B6QBW6_TALMQ</name>
<dbReference type="OrthoDB" id="4269539at2759"/>
<evidence type="ECO:0000313" key="3">
    <source>
        <dbReference type="Proteomes" id="UP000001294"/>
    </source>
</evidence>